<reference evidence="3 4" key="1">
    <citation type="submission" date="2020-06" db="EMBL/GenBank/DDBJ databases">
        <title>Actinomadura xiongansis sp. nov., isolated from soil of Baiyangdian.</title>
        <authorList>
            <person name="Zhang X."/>
        </authorList>
    </citation>
    <scope>NUCLEOTIDE SEQUENCE [LARGE SCALE GENOMIC DNA]</scope>
    <source>
        <strain evidence="3 4">HBUM206468</strain>
    </source>
</reference>
<dbReference type="InterPro" id="IPR002656">
    <property type="entry name" value="Acyl_transf_3_dom"/>
</dbReference>
<keyword evidence="3" id="KW-0012">Acyltransferase</keyword>
<keyword evidence="4" id="KW-1185">Reference proteome</keyword>
<accession>A0ABR7LYI0</accession>
<dbReference type="Proteomes" id="UP000805614">
    <property type="component" value="Unassembled WGS sequence"/>
</dbReference>
<feature type="transmembrane region" description="Helical" evidence="1">
    <location>
        <begin position="78"/>
        <end position="100"/>
    </location>
</feature>
<evidence type="ECO:0000313" key="4">
    <source>
        <dbReference type="Proteomes" id="UP000805614"/>
    </source>
</evidence>
<feature type="domain" description="Acyltransferase 3" evidence="2">
    <location>
        <begin position="29"/>
        <end position="368"/>
    </location>
</feature>
<feature type="transmembrane region" description="Helical" evidence="1">
    <location>
        <begin position="35"/>
        <end position="58"/>
    </location>
</feature>
<feature type="transmembrane region" description="Helical" evidence="1">
    <location>
        <begin position="199"/>
        <end position="219"/>
    </location>
</feature>
<keyword evidence="1" id="KW-0812">Transmembrane</keyword>
<feature type="transmembrane region" description="Helical" evidence="1">
    <location>
        <begin position="175"/>
        <end position="193"/>
    </location>
</feature>
<comment type="caution">
    <text evidence="3">The sequence shown here is derived from an EMBL/GenBank/DDBJ whole genome shotgun (WGS) entry which is preliminary data.</text>
</comment>
<evidence type="ECO:0000259" key="2">
    <source>
        <dbReference type="Pfam" id="PF01757"/>
    </source>
</evidence>
<dbReference type="Pfam" id="PF01757">
    <property type="entry name" value="Acyl_transf_3"/>
    <property type="match status" value="1"/>
</dbReference>
<dbReference type="GO" id="GO:0016746">
    <property type="term" value="F:acyltransferase activity"/>
    <property type="evidence" value="ECO:0007669"/>
    <property type="project" value="UniProtKB-KW"/>
</dbReference>
<proteinExistence type="predicted"/>
<feature type="transmembrane region" description="Helical" evidence="1">
    <location>
        <begin position="231"/>
        <end position="250"/>
    </location>
</feature>
<evidence type="ECO:0000313" key="3">
    <source>
        <dbReference type="EMBL" id="MBC6469557.1"/>
    </source>
</evidence>
<dbReference type="EMBL" id="JABVEC010000028">
    <property type="protein sequence ID" value="MBC6469557.1"/>
    <property type="molecule type" value="Genomic_DNA"/>
</dbReference>
<organism evidence="3 4">
    <name type="scientific">Actinomadura alba</name>
    <dbReference type="NCBI Taxonomy" id="406431"/>
    <lineage>
        <taxon>Bacteria</taxon>
        <taxon>Bacillati</taxon>
        <taxon>Actinomycetota</taxon>
        <taxon>Actinomycetes</taxon>
        <taxon>Streptosporangiales</taxon>
        <taxon>Thermomonosporaceae</taxon>
        <taxon>Actinomadura</taxon>
    </lineage>
</organism>
<feature type="transmembrane region" description="Helical" evidence="1">
    <location>
        <begin position="146"/>
        <end position="168"/>
    </location>
</feature>
<dbReference type="RefSeq" id="WP_187246601.1">
    <property type="nucleotide sequence ID" value="NZ_BAAAOK010000025.1"/>
</dbReference>
<feature type="transmembrane region" description="Helical" evidence="1">
    <location>
        <begin position="270"/>
        <end position="286"/>
    </location>
</feature>
<feature type="transmembrane region" description="Helical" evidence="1">
    <location>
        <begin position="121"/>
        <end position="140"/>
    </location>
</feature>
<feature type="transmembrane region" description="Helical" evidence="1">
    <location>
        <begin position="346"/>
        <end position="368"/>
    </location>
</feature>
<feature type="transmembrane region" description="Helical" evidence="1">
    <location>
        <begin position="298"/>
        <end position="326"/>
    </location>
</feature>
<name>A0ABR7LYI0_9ACTN</name>
<gene>
    <name evidence="3" type="ORF">HKK74_29295</name>
</gene>
<evidence type="ECO:0000256" key="1">
    <source>
        <dbReference type="SAM" id="Phobius"/>
    </source>
</evidence>
<keyword evidence="1" id="KW-0472">Membrane</keyword>
<keyword evidence="3" id="KW-0808">Transferase</keyword>
<keyword evidence="1" id="KW-1133">Transmembrane helix</keyword>
<sequence>MTLAPALPSRLTALARRIDEATPAHRDRAVDALRAVAILGVVLGHWAVTALVAGRPIGGDGGTRLHTESPLSSMPATTAVSWALQTLAVFFFVGGHTAVLGLRRPYTSWVRVRMLRLFRPVAALLLAWVPMTLGLIASGLPPAPLLKLVLSPLWFLCVYAVLTALTPLLHRAKPYAALVAAAVVAVVDVARFGLGGPAWLGWINVIAGWLVPYLLGVAWAKGALESRRVAVALLVAGTAGTAALVAWAGYPASMVGVPGAAISNLNPPTLAAVTFGVAQIGLALLVRHRLARWMRRPMAWAAVAFANLSAMTVFCWHQTALMIVTLTGLAAGTLPGLHDAPDDPVWVLYRLAWLPVFAVTLAALWALFHRVERPGRPK</sequence>
<protein>
    <submittedName>
        <fullName evidence="3">Acyltransferase</fullName>
    </submittedName>
</protein>